<dbReference type="SMART" id="SM00344">
    <property type="entry name" value="HTH_ASNC"/>
    <property type="match status" value="1"/>
</dbReference>
<accession>A0A6L8LSX7</accession>
<evidence type="ECO:0000256" key="2">
    <source>
        <dbReference type="ARBA" id="ARBA00023125"/>
    </source>
</evidence>
<keyword evidence="1" id="KW-0805">Transcription regulation</keyword>
<evidence type="ECO:0000256" key="3">
    <source>
        <dbReference type="ARBA" id="ARBA00023163"/>
    </source>
</evidence>
<organism evidence="5 6">
    <name type="scientific">Vibrio tetraodonis subsp. pristinus</name>
    <dbReference type="NCBI Taxonomy" id="2695891"/>
    <lineage>
        <taxon>Bacteria</taxon>
        <taxon>Pseudomonadati</taxon>
        <taxon>Pseudomonadota</taxon>
        <taxon>Gammaproteobacteria</taxon>
        <taxon>Vibrionales</taxon>
        <taxon>Vibrionaceae</taxon>
        <taxon>Vibrio</taxon>
    </lineage>
</organism>
<keyword evidence="6" id="KW-1185">Reference proteome</keyword>
<dbReference type="PROSITE" id="PS50956">
    <property type="entry name" value="HTH_ASNC_2"/>
    <property type="match status" value="1"/>
</dbReference>
<dbReference type="SUPFAM" id="SSF54909">
    <property type="entry name" value="Dimeric alpha+beta barrel"/>
    <property type="match status" value="1"/>
</dbReference>
<dbReference type="GO" id="GO:0005829">
    <property type="term" value="C:cytosol"/>
    <property type="evidence" value="ECO:0007669"/>
    <property type="project" value="TreeGrafter"/>
</dbReference>
<dbReference type="AlphaFoldDB" id="A0A6L8LSX7"/>
<dbReference type="GO" id="GO:0043200">
    <property type="term" value="P:response to amino acid"/>
    <property type="evidence" value="ECO:0007669"/>
    <property type="project" value="TreeGrafter"/>
</dbReference>
<dbReference type="InterPro" id="IPR019887">
    <property type="entry name" value="Tscrpt_reg_AsnC/Lrp_C"/>
</dbReference>
<reference evidence="5 6" key="1">
    <citation type="submission" date="2020-01" db="EMBL/GenBank/DDBJ databases">
        <title>Draft Genome Sequence of Vibrio sp. strain OCN044, Isolated from a Healthy Coral at Palmyra Atoll.</title>
        <authorList>
            <person name="Videau P."/>
            <person name="Loughran R."/>
            <person name="Esquivel A."/>
            <person name="Deadmond M."/>
            <person name="Paddock B.E."/>
            <person name="Saw J.H."/>
            <person name="Ushijima B."/>
        </authorList>
    </citation>
    <scope>NUCLEOTIDE SEQUENCE [LARGE SCALE GENOMIC DNA]</scope>
    <source>
        <strain evidence="5 6">OCN044</strain>
    </source>
</reference>
<dbReference type="EMBL" id="WWEU01000001">
    <property type="protein sequence ID" value="MYM58613.1"/>
    <property type="molecule type" value="Genomic_DNA"/>
</dbReference>
<dbReference type="GO" id="GO:0043565">
    <property type="term" value="F:sequence-specific DNA binding"/>
    <property type="evidence" value="ECO:0007669"/>
    <property type="project" value="InterPro"/>
</dbReference>
<dbReference type="Pfam" id="PF13412">
    <property type="entry name" value="HTH_24"/>
    <property type="match status" value="1"/>
</dbReference>
<gene>
    <name evidence="5" type="ORF">GTG28_05190</name>
</gene>
<sequence length="155" mass="17711">MVLDRADMHILGAMQENARIGLEALSEIASLSVASTQRRLKRLRDEGIIVKDISILNPDQLGQSMSFVVMVEMERERPDQIDAFARIALSDPQVQQCYYITGEADFCLICTSKDMKEFELLTYRLFFNNNNVRRFKTSVVMGRKKIGLSIDTTVR</sequence>
<dbReference type="InterPro" id="IPR036390">
    <property type="entry name" value="WH_DNA-bd_sf"/>
</dbReference>
<protein>
    <submittedName>
        <fullName evidence="5">Winged helix-turn-helix transcriptional regulator</fullName>
    </submittedName>
</protein>
<evidence type="ECO:0000256" key="1">
    <source>
        <dbReference type="ARBA" id="ARBA00023015"/>
    </source>
</evidence>
<dbReference type="InterPro" id="IPR000485">
    <property type="entry name" value="AsnC-type_HTH_dom"/>
</dbReference>
<dbReference type="InterPro" id="IPR011008">
    <property type="entry name" value="Dimeric_a/b-barrel"/>
</dbReference>
<evidence type="ECO:0000313" key="6">
    <source>
        <dbReference type="Proteomes" id="UP000478571"/>
    </source>
</evidence>
<keyword evidence="2" id="KW-0238">DNA-binding</keyword>
<dbReference type="PANTHER" id="PTHR30154">
    <property type="entry name" value="LEUCINE-RESPONSIVE REGULATORY PROTEIN"/>
    <property type="match status" value="1"/>
</dbReference>
<dbReference type="Gene3D" id="1.10.10.10">
    <property type="entry name" value="Winged helix-like DNA-binding domain superfamily/Winged helix DNA-binding domain"/>
    <property type="match status" value="1"/>
</dbReference>
<dbReference type="InterPro" id="IPR019888">
    <property type="entry name" value="Tscrpt_reg_AsnC-like"/>
</dbReference>
<dbReference type="Gene3D" id="3.30.70.920">
    <property type="match status" value="1"/>
</dbReference>
<evidence type="ECO:0000313" key="5">
    <source>
        <dbReference type="EMBL" id="MYM58613.1"/>
    </source>
</evidence>
<proteinExistence type="predicted"/>
<dbReference type="InterPro" id="IPR036388">
    <property type="entry name" value="WH-like_DNA-bd_sf"/>
</dbReference>
<dbReference type="Pfam" id="PF01037">
    <property type="entry name" value="AsnC_trans_reg"/>
    <property type="match status" value="1"/>
</dbReference>
<comment type="caution">
    <text evidence="5">The sequence shown here is derived from an EMBL/GenBank/DDBJ whole genome shotgun (WGS) entry which is preliminary data.</text>
</comment>
<dbReference type="SUPFAM" id="SSF46785">
    <property type="entry name" value="Winged helix' DNA-binding domain"/>
    <property type="match status" value="1"/>
</dbReference>
<dbReference type="RefSeq" id="WP_160927591.1">
    <property type="nucleotide sequence ID" value="NZ_WWEU01000001.1"/>
</dbReference>
<dbReference type="PRINTS" id="PR00033">
    <property type="entry name" value="HTHASNC"/>
</dbReference>
<name>A0A6L8LSX7_9VIBR</name>
<dbReference type="PANTHER" id="PTHR30154:SF34">
    <property type="entry name" value="TRANSCRIPTIONAL REGULATOR AZLB"/>
    <property type="match status" value="1"/>
</dbReference>
<evidence type="ECO:0000259" key="4">
    <source>
        <dbReference type="PROSITE" id="PS50956"/>
    </source>
</evidence>
<keyword evidence="3" id="KW-0804">Transcription</keyword>
<dbReference type="Proteomes" id="UP000478571">
    <property type="component" value="Unassembled WGS sequence"/>
</dbReference>
<feature type="domain" description="HTH asnC-type" evidence="4">
    <location>
        <begin position="3"/>
        <end position="64"/>
    </location>
</feature>